<dbReference type="AlphaFoldDB" id="A0A812M3L1"/>
<proteinExistence type="predicted"/>
<dbReference type="EMBL" id="CAJNDS010001391">
    <property type="protein sequence ID" value="CAE7257475.1"/>
    <property type="molecule type" value="Genomic_DNA"/>
</dbReference>
<evidence type="ECO:0000259" key="3">
    <source>
        <dbReference type="PROSITE" id="PS50102"/>
    </source>
</evidence>
<evidence type="ECO:0000313" key="4">
    <source>
        <dbReference type="EMBL" id="CAE7257475.1"/>
    </source>
</evidence>
<gene>
    <name evidence="4" type="ORF">SNAT2548_LOCUS13308</name>
</gene>
<keyword evidence="5" id="KW-1185">Reference proteome</keyword>
<dbReference type="InterPro" id="IPR035979">
    <property type="entry name" value="RBD_domain_sf"/>
</dbReference>
<evidence type="ECO:0000256" key="1">
    <source>
        <dbReference type="PROSITE-ProRule" id="PRU00176"/>
    </source>
</evidence>
<dbReference type="InterPro" id="IPR000504">
    <property type="entry name" value="RRM_dom"/>
</dbReference>
<dbReference type="Proteomes" id="UP000604046">
    <property type="component" value="Unassembled WGS sequence"/>
</dbReference>
<reference evidence="4" key="1">
    <citation type="submission" date="2021-02" db="EMBL/GenBank/DDBJ databases">
        <authorList>
            <person name="Dougan E. K."/>
            <person name="Rhodes N."/>
            <person name="Thang M."/>
            <person name="Chan C."/>
        </authorList>
    </citation>
    <scope>NUCLEOTIDE SEQUENCE</scope>
</reference>
<feature type="compositionally biased region" description="Polar residues" evidence="2">
    <location>
        <begin position="174"/>
        <end position="187"/>
    </location>
</feature>
<evidence type="ECO:0000256" key="2">
    <source>
        <dbReference type="SAM" id="MobiDB-lite"/>
    </source>
</evidence>
<dbReference type="OrthoDB" id="415514at2759"/>
<organism evidence="4 5">
    <name type="scientific">Symbiodinium natans</name>
    <dbReference type="NCBI Taxonomy" id="878477"/>
    <lineage>
        <taxon>Eukaryota</taxon>
        <taxon>Sar</taxon>
        <taxon>Alveolata</taxon>
        <taxon>Dinophyceae</taxon>
        <taxon>Suessiales</taxon>
        <taxon>Symbiodiniaceae</taxon>
        <taxon>Symbiodinium</taxon>
    </lineage>
</organism>
<accession>A0A812M3L1</accession>
<dbReference type="GO" id="GO:0003723">
    <property type="term" value="F:RNA binding"/>
    <property type="evidence" value="ECO:0007669"/>
    <property type="project" value="UniProtKB-UniRule"/>
</dbReference>
<feature type="domain" description="RRM" evidence="3">
    <location>
        <begin position="375"/>
        <end position="460"/>
    </location>
</feature>
<name>A0A812M3L1_9DINO</name>
<dbReference type="PROSITE" id="PS50102">
    <property type="entry name" value="RRM"/>
    <property type="match status" value="1"/>
</dbReference>
<feature type="region of interest" description="Disordered" evidence="2">
    <location>
        <begin position="174"/>
        <end position="205"/>
    </location>
</feature>
<dbReference type="Gene3D" id="3.30.70.330">
    <property type="match status" value="1"/>
</dbReference>
<dbReference type="InterPro" id="IPR012677">
    <property type="entry name" value="Nucleotide-bd_a/b_plait_sf"/>
</dbReference>
<protein>
    <recommendedName>
        <fullName evidence="3">RRM domain-containing protein</fullName>
    </recommendedName>
</protein>
<evidence type="ECO:0000313" key="5">
    <source>
        <dbReference type="Proteomes" id="UP000604046"/>
    </source>
</evidence>
<comment type="caution">
    <text evidence="4">The sequence shown here is derived from an EMBL/GenBank/DDBJ whole genome shotgun (WGS) entry which is preliminary data.</text>
</comment>
<dbReference type="SUPFAM" id="SSF54928">
    <property type="entry name" value="RNA-binding domain, RBD"/>
    <property type="match status" value="1"/>
</dbReference>
<keyword evidence="1" id="KW-0694">RNA-binding</keyword>
<sequence length="501" mass="55657">MDKLFDKEVADAPDLLTQLCSEYFQESTEAAHVSSRSECSWHEEQAAPIARLDVGGLLSTVPIPQGQLMTMATMMSMAPIQQSKAATTVQLQSLLQPSSLAIGSRTLQLSRHIMKPHRAVMPSVQGADLCELPVGAEQNETLAIAEETAEAAPAFVPQQHMTSTESTAAWPSHDINQTVQPNDTCRSTRSKRRGTGPTIHGNFRSNDTTLIMHNLPVDYSHGKTQGLLDGLGFRDRYDVVIWFARKLSGARQLSHAIVNFKTPRDCESFRQRLKDCCINPSGEPWSNVSKFALDQELALSVAESSTRGFRELFLRFCASVLVMSLVLQYTYSRIATQQKTSVAGPYFDREALETMSSEDFRIAQKAVSLESCSATTLVIRNLPDRITNQEDALQWLQKIGDLRGYDFFLFFPAKSTTKSNSMAYAFVNFCATSRMEACLKSLQGYNVQDSDPLNVVVAKNVQGMDACISYFQCISDQGRLYPIIRSYKEASTEVPRSVGYQ</sequence>